<dbReference type="OrthoDB" id="9765532at2"/>
<feature type="transmembrane region" description="Helical" evidence="7">
    <location>
        <begin position="541"/>
        <end position="559"/>
    </location>
</feature>
<dbReference type="GO" id="GO:0008324">
    <property type="term" value="F:monoatomic cation transmembrane transporter activity"/>
    <property type="evidence" value="ECO:0007669"/>
    <property type="project" value="InterPro"/>
</dbReference>
<feature type="transmembrane region" description="Helical" evidence="7">
    <location>
        <begin position="27"/>
        <end position="45"/>
    </location>
</feature>
<keyword evidence="10" id="KW-1185">Reference proteome</keyword>
<feature type="transmembrane region" description="Helical" evidence="7">
    <location>
        <begin position="579"/>
        <end position="599"/>
    </location>
</feature>
<dbReference type="PROSITE" id="PS51202">
    <property type="entry name" value="RCK_C"/>
    <property type="match status" value="1"/>
</dbReference>
<feature type="transmembrane region" description="Helical" evidence="7">
    <location>
        <begin position="52"/>
        <end position="70"/>
    </location>
</feature>
<evidence type="ECO:0000256" key="2">
    <source>
        <dbReference type="ARBA" id="ARBA00022448"/>
    </source>
</evidence>
<evidence type="ECO:0000256" key="1">
    <source>
        <dbReference type="ARBA" id="ARBA00004141"/>
    </source>
</evidence>
<evidence type="ECO:0000259" key="8">
    <source>
        <dbReference type="PROSITE" id="PS51202"/>
    </source>
</evidence>
<feature type="transmembrane region" description="Helical" evidence="7">
    <location>
        <begin position="494"/>
        <end position="511"/>
    </location>
</feature>
<evidence type="ECO:0000256" key="3">
    <source>
        <dbReference type="ARBA" id="ARBA00022692"/>
    </source>
</evidence>
<feature type="transmembrane region" description="Helical" evidence="7">
    <location>
        <begin position="456"/>
        <end position="474"/>
    </location>
</feature>
<dbReference type="RefSeq" id="WP_119438507.1">
    <property type="nucleotide sequence ID" value="NZ_QWGR01000007.1"/>
</dbReference>
<dbReference type="SUPFAM" id="SSF116726">
    <property type="entry name" value="TrkA C-terminal domain-like"/>
    <property type="match status" value="2"/>
</dbReference>
<protein>
    <recommendedName>
        <fullName evidence="8">RCK C-terminal domain-containing protein</fullName>
    </recommendedName>
</protein>
<comment type="caution">
    <text evidence="9">The sequence shown here is derived from an EMBL/GenBank/DDBJ whole genome shotgun (WGS) entry which is preliminary data.</text>
</comment>
<organism evidence="9 10">
    <name type="scientific">Maribellus luteus</name>
    <dbReference type="NCBI Taxonomy" id="2305463"/>
    <lineage>
        <taxon>Bacteria</taxon>
        <taxon>Pseudomonadati</taxon>
        <taxon>Bacteroidota</taxon>
        <taxon>Bacteroidia</taxon>
        <taxon>Marinilabiliales</taxon>
        <taxon>Prolixibacteraceae</taxon>
        <taxon>Maribellus</taxon>
    </lineage>
</organism>
<dbReference type="InterPro" id="IPR004680">
    <property type="entry name" value="Cit_transptr-like_dom"/>
</dbReference>
<dbReference type="EMBL" id="QWGR01000007">
    <property type="protein sequence ID" value="RIJ47621.1"/>
    <property type="molecule type" value="Genomic_DNA"/>
</dbReference>
<feature type="transmembrane region" description="Helical" evidence="7">
    <location>
        <begin position="98"/>
        <end position="116"/>
    </location>
</feature>
<keyword evidence="3 7" id="KW-0812">Transmembrane</keyword>
<sequence>MNIDILIAIIVIVYILAAFLFQWLRPGLILFSAAVIFLATGIISAQEMIRGFSNPGVLTIGVLFLVNEGIKQSGLITRLAQAYLPRKKSRMTFMLPRIMVPVSFLSAFLNNLPIVVNTTPILLKWAKMMNIPYKKLLIPLAYAAIFGGMCTLIGTSSNLVVHGLMIENGYKGFHLFELAKLGLIIAAFGFIYMSVLGNRLLPGQRVLAKAKKKAGVKDYYYNVLLNDDSHFIGETINNGMLNSLNGLEVYSVERDGKIIRPGHGQLTLLPGDELLLTGNSDRLNYILTHKEIRLKGVDFLKDTDPNELKNYEVVLAPRFPGLGMTLTEFNFFEHFNAAVLAVHRNGERITANLNKLELRVGDNLVLLATDHFEKNWGSRSMFYLVNYMQDMPVEKTSRKRWIALFILLTMVAGILINEMVSWGFGVRLNIFVMVAVAAMLLVWTRILPAQNYTKNITWDLLIAIASAFAVSAAIQNTGIAQALAREFIETVRSLGPWGVLALLYLFTTVFTEIISNNAAVALVFPVAIVAAQMLNVDPKPFFVAIAIAGASSFMTARGYRANLIIKSIGHYSANDFVRIGLPLQVMVFILSVLLIPYIWSF</sequence>
<dbReference type="InterPro" id="IPR036721">
    <property type="entry name" value="RCK_C_sf"/>
</dbReference>
<evidence type="ECO:0000256" key="7">
    <source>
        <dbReference type="SAM" id="Phobius"/>
    </source>
</evidence>
<dbReference type="InterPro" id="IPR006037">
    <property type="entry name" value="RCK_C"/>
</dbReference>
<dbReference type="Pfam" id="PF02080">
    <property type="entry name" value="TrkA_C"/>
    <property type="match status" value="1"/>
</dbReference>
<comment type="subcellular location">
    <subcellularLocation>
        <location evidence="1">Membrane</location>
        <topology evidence="1">Multi-pass membrane protein</topology>
    </subcellularLocation>
</comment>
<dbReference type="PANTHER" id="PTHR43652">
    <property type="entry name" value="BASIC AMINO ACID ANTIPORTER YFCC-RELATED"/>
    <property type="match status" value="1"/>
</dbReference>
<dbReference type="InterPro" id="IPR051679">
    <property type="entry name" value="DASS-Related_Transporters"/>
</dbReference>
<feature type="transmembrane region" description="Helical" evidence="7">
    <location>
        <begin position="181"/>
        <end position="201"/>
    </location>
</feature>
<dbReference type="Proteomes" id="UP000265926">
    <property type="component" value="Unassembled WGS sequence"/>
</dbReference>
<dbReference type="Pfam" id="PF03600">
    <property type="entry name" value="CitMHS"/>
    <property type="match status" value="1"/>
</dbReference>
<evidence type="ECO:0000256" key="5">
    <source>
        <dbReference type="ARBA" id="ARBA00022989"/>
    </source>
</evidence>
<feature type="domain" description="RCK C-terminal" evidence="8">
    <location>
        <begin position="208"/>
        <end position="292"/>
    </location>
</feature>
<keyword evidence="4" id="KW-0677">Repeat</keyword>
<feature type="transmembrane region" description="Helical" evidence="7">
    <location>
        <begin position="426"/>
        <end position="444"/>
    </location>
</feature>
<keyword evidence="2" id="KW-0813">Transport</keyword>
<evidence type="ECO:0000256" key="4">
    <source>
        <dbReference type="ARBA" id="ARBA00022737"/>
    </source>
</evidence>
<gene>
    <name evidence="9" type="ORF">D1614_13635</name>
</gene>
<feature type="transmembrane region" description="Helical" evidence="7">
    <location>
        <begin position="5"/>
        <end position="21"/>
    </location>
</feature>
<name>A0A399T034_9BACT</name>
<dbReference type="AlphaFoldDB" id="A0A399T034"/>
<dbReference type="GO" id="GO:0005886">
    <property type="term" value="C:plasma membrane"/>
    <property type="evidence" value="ECO:0007669"/>
    <property type="project" value="TreeGrafter"/>
</dbReference>
<evidence type="ECO:0000313" key="9">
    <source>
        <dbReference type="EMBL" id="RIJ47621.1"/>
    </source>
</evidence>
<reference evidence="9 10" key="1">
    <citation type="submission" date="2018-08" db="EMBL/GenBank/DDBJ databases">
        <title>Pallidiluteibacterium maritimus gen. nov., sp. nov., isolated from coastal sediment.</title>
        <authorList>
            <person name="Zhou L.Y."/>
        </authorList>
    </citation>
    <scope>NUCLEOTIDE SEQUENCE [LARGE SCALE GENOMIC DNA]</scope>
    <source>
        <strain evidence="9 10">XSD2</strain>
    </source>
</reference>
<dbReference type="Gene3D" id="3.30.70.1450">
    <property type="entry name" value="Regulator of K+ conductance, C-terminal domain"/>
    <property type="match status" value="2"/>
</dbReference>
<dbReference type="GO" id="GO:0006813">
    <property type="term" value="P:potassium ion transport"/>
    <property type="evidence" value="ECO:0007669"/>
    <property type="project" value="InterPro"/>
</dbReference>
<evidence type="ECO:0000256" key="6">
    <source>
        <dbReference type="ARBA" id="ARBA00023136"/>
    </source>
</evidence>
<accession>A0A399T034</accession>
<dbReference type="PANTHER" id="PTHR43652:SF2">
    <property type="entry name" value="BASIC AMINO ACID ANTIPORTER YFCC-RELATED"/>
    <property type="match status" value="1"/>
</dbReference>
<feature type="transmembrane region" description="Helical" evidence="7">
    <location>
        <begin position="518"/>
        <end position="535"/>
    </location>
</feature>
<proteinExistence type="predicted"/>
<feature type="transmembrane region" description="Helical" evidence="7">
    <location>
        <begin position="401"/>
        <end position="420"/>
    </location>
</feature>
<keyword evidence="5 7" id="KW-1133">Transmembrane helix</keyword>
<evidence type="ECO:0000313" key="10">
    <source>
        <dbReference type="Proteomes" id="UP000265926"/>
    </source>
</evidence>
<keyword evidence="6 7" id="KW-0472">Membrane</keyword>
<feature type="transmembrane region" description="Helical" evidence="7">
    <location>
        <begin position="136"/>
        <end position="161"/>
    </location>
</feature>